<keyword evidence="4" id="KW-1185">Reference proteome</keyword>
<name>A0A5E4W8C5_9BURK</name>
<organism evidence="3 4">
    <name type="scientific">Pandoraea terrigena</name>
    <dbReference type="NCBI Taxonomy" id="2508292"/>
    <lineage>
        <taxon>Bacteria</taxon>
        <taxon>Pseudomonadati</taxon>
        <taxon>Pseudomonadota</taxon>
        <taxon>Betaproteobacteria</taxon>
        <taxon>Burkholderiales</taxon>
        <taxon>Burkholderiaceae</taxon>
        <taxon>Pandoraea</taxon>
    </lineage>
</organism>
<dbReference type="InterPro" id="IPR013022">
    <property type="entry name" value="Xyl_isomerase-like_TIM-brl"/>
</dbReference>
<feature type="domain" description="VOC" evidence="2">
    <location>
        <begin position="442"/>
        <end position="592"/>
    </location>
</feature>
<dbReference type="GO" id="GO:0046872">
    <property type="term" value="F:metal ion binding"/>
    <property type="evidence" value="ECO:0007669"/>
    <property type="project" value="UniProtKB-UniRule"/>
</dbReference>
<protein>
    <recommendedName>
        <fullName evidence="1">3-dehydroshikimate dehydratase</fullName>
        <shortName evidence="1">DSD</shortName>
        <ecNumber evidence="1">4.2.1.118</ecNumber>
    </recommendedName>
</protein>
<dbReference type="EMBL" id="CABPRU010000007">
    <property type="protein sequence ID" value="VVE20671.1"/>
    <property type="molecule type" value="Genomic_DNA"/>
</dbReference>
<keyword evidence="3" id="KW-0560">Oxidoreductase</keyword>
<feature type="domain" description="VOC" evidence="2">
    <location>
        <begin position="295"/>
        <end position="414"/>
    </location>
</feature>
<comment type="catalytic activity">
    <reaction evidence="1">
        <text>3-dehydroshikimate = 3,4-dihydroxybenzoate + H2O</text>
        <dbReference type="Rhea" id="RHEA:24848"/>
        <dbReference type="ChEBI" id="CHEBI:15377"/>
        <dbReference type="ChEBI" id="CHEBI:16630"/>
        <dbReference type="ChEBI" id="CHEBI:36241"/>
        <dbReference type="EC" id="4.2.1.118"/>
    </reaction>
</comment>
<dbReference type="Pfam" id="PF00903">
    <property type="entry name" value="Glyoxalase"/>
    <property type="match status" value="1"/>
</dbReference>
<dbReference type="Pfam" id="PF14696">
    <property type="entry name" value="Glyoxalase_5"/>
    <property type="match status" value="1"/>
</dbReference>
<dbReference type="PROSITE" id="PS51819">
    <property type="entry name" value="VOC"/>
    <property type="match status" value="2"/>
</dbReference>
<comment type="cofactor">
    <cofactor evidence="1">
        <name>a divalent metal cation</name>
        <dbReference type="ChEBI" id="CHEBI:60240"/>
    </cofactor>
</comment>
<sequence length="629" mass="68988">MKTSIATVSLSGMLPSKLTAIAAAGFDGFELFENDLLYFDGAPKTVRSMATDLGLAIYLYQPFRDFEGVSPAQLDQNLERARRKFDVMHALGVDTMLVCSNVSPNVIRDDRLAIDQLGALAELARQAGVTIAYEALAWGAHVNSYRHAWQLVKAVDSPHLGLGLDSFHTLSIGDDVTELTTIPGEKLAFLQVADAPRRKMDVLEWSRHYRCFPGQGDLDVTGFVANALAAGYRGPLSLEIFNDGFRAAPAEATAKDGIRSLRYLESQVRDVLAERKATHGLDMLTRLPPAPAAIDLQFLEFAVDANARATLTTWLEKLGFLRMGRHRSKDVTLFQHGRASIILNAEPDSFASAFFMHHGVSLCASAFRVPSAHDAVTRAAQVGYARFEGQVGPNERNVPAVLAPDQSLFYLVDELPDAPTLFESDFHLTDIDGPTQTGPITAVDHVALSVPGGSLERWALFFRSVFGFEAEHSVVLHDPYGQIQSQAIRSPDGSVRIVLNASVDPRTIHSETISAYKGSGLNHVAFRTDDIALAVRRLEGDGVPILRIPQSYYNDIAARFGLDEAFVDTLRKHNILYDRDANGGEFLHAYTAQVDHRFFFELVERRGGYDGYGAPNASVRLAAQSARRS</sequence>
<comment type="similarity">
    <text evidence="1">Belongs to the bacterial two-domain DSD family.</text>
</comment>
<feature type="binding site" evidence="1">
    <location>
        <position position="134"/>
    </location>
    <ligand>
        <name>a divalent metal cation</name>
        <dbReference type="ChEBI" id="CHEBI:60240"/>
        <note>catalytic</note>
    </ligand>
</feature>
<comment type="function">
    <text evidence="1">Catalyzes the conversion of 3-dehydroshikimate to protocatechuate (3,4-dihydroxybenzoate), a common intermediate of quinate and shikimate degradation pathways.</text>
</comment>
<evidence type="ECO:0000313" key="4">
    <source>
        <dbReference type="Proteomes" id="UP000334380"/>
    </source>
</evidence>
<feature type="binding site" evidence="1">
    <location>
        <position position="191"/>
    </location>
    <ligand>
        <name>a divalent metal cation</name>
        <dbReference type="ChEBI" id="CHEBI:60240"/>
        <note>catalytic</note>
    </ligand>
</feature>
<accession>A0A5E4W8C5</accession>
<feature type="binding site" evidence="1">
    <location>
        <position position="165"/>
    </location>
    <ligand>
        <name>a divalent metal cation</name>
        <dbReference type="ChEBI" id="CHEBI:60240"/>
        <note>catalytic</note>
    </ligand>
</feature>
<dbReference type="PANTHER" id="PTHR12110:SF21">
    <property type="entry name" value="XYLOSE ISOMERASE-LIKE TIM BARREL DOMAIN-CONTAINING PROTEIN"/>
    <property type="match status" value="1"/>
</dbReference>
<dbReference type="InterPro" id="IPR043700">
    <property type="entry name" value="DSD"/>
</dbReference>
<dbReference type="OrthoDB" id="9780241at2"/>
<evidence type="ECO:0000256" key="1">
    <source>
        <dbReference type="HAMAP-Rule" id="MF_02238"/>
    </source>
</evidence>
<dbReference type="Pfam" id="PF01261">
    <property type="entry name" value="AP_endonuc_2"/>
    <property type="match status" value="1"/>
</dbReference>
<dbReference type="Proteomes" id="UP000334380">
    <property type="component" value="Unassembled WGS sequence"/>
</dbReference>
<reference evidence="3 4" key="1">
    <citation type="submission" date="2019-08" db="EMBL/GenBank/DDBJ databases">
        <authorList>
            <person name="Peeters C."/>
        </authorList>
    </citation>
    <scope>NUCLEOTIDE SEQUENCE [LARGE SCALE GENOMIC DNA]</scope>
    <source>
        <strain evidence="3 4">LMG 31013</strain>
    </source>
</reference>
<dbReference type="Gene3D" id="3.10.180.10">
    <property type="entry name" value="2,3-Dihydroxybiphenyl 1,2-Dioxygenase, domain 1"/>
    <property type="match status" value="2"/>
</dbReference>
<dbReference type="InterPro" id="IPR029068">
    <property type="entry name" value="Glyas_Bleomycin-R_OHBP_Dase"/>
</dbReference>
<feature type="binding site" evidence="1">
    <location>
        <position position="601"/>
    </location>
    <ligand>
        <name>Mg(2+)</name>
        <dbReference type="ChEBI" id="CHEBI:18420"/>
    </ligand>
</feature>
<dbReference type="InterPro" id="IPR050312">
    <property type="entry name" value="IolE/XylAMocC-like"/>
</dbReference>
<dbReference type="RefSeq" id="WP_150613696.1">
    <property type="nucleotide sequence ID" value="NZ_CABPRU010000007.1"/>
</dbReference>
<gene>
    <name evidence="3" type="ORF">PTE31013_03144</name>
</gene>
<dbReference type="GO" id="GO:0016491">
    <property type="term" value="F:oxidoreductase activity"/>
    <property type="evidence" value="ECO:0007669"/>
    <property type="project" value="UniProtKB-KW"/>
</dbReference>
<dbReference type="SUPFAM" id="SSF54593">
    <property type="entry name" value="Glyoxalase/Bleomycin resistance protein/Dihydroxybiphenyl dioxygenase"/>
    <property type="match status" value="1"/>
</dbReference>
<dbReference type="SUPFAM" id="SSF51658">
    <property type="entry name" value="Xylose isomerase-like"/>
    <property type="match status" value="1"/>
</dbReference>
<dbReference type="InterPro" id="IPR004360">
    <property type="entry name" value="Glyas_Fos-R_dOase_dom"/>
</dbReference>
<dbReference type="EC" id="4.2.1.118" evidence="1"/>
<dbReference type="PANTHER" id="PTHR12110">
    <property type="entry name" value="HYDROXYPYRUVATE ISOMERASE"/>
    <property type="match status" value="1"/>
</dbReference>
<dbReference type="AlphaFoldDB" id="A0A5E4W8C5"/>
<dbReference type="GO" id="GO:0046279">
    <property type="term" value="P:3,4-dihydroxybenzoate biosynthetic process"/>
    <property type="evidence" value="ECO:0007669"/>
    <property type="project" value="UniProtKB-UniRule"/>
</dbReference>
<keyword evidence="1" id="KW-0456">Lyase</keyword>
<evidence type="ECO:0000259" key="2">
    <source>
        <dbReference type="PROSITE" id="PS51819"/>
    </source>
</evidence>
<dbReference type="Gene3D" id="3.20.20.150">
    <property type="entry name" value="Divalent-metal-dependent TIM barrel enzymes"/>
    <property type="match status" value="1"/>
</dbReference>
<feature type="binding site" evidence="1">
    <location>
        <position position="239"/>
    </location>
    <ligand>
        <name>a divalent metal cation</name>
        <dbReference type="ChEBI" id="CHEBI:60240"/>
        <note>catalytic</note>
    </ligand>
</feature>
<dbReference type="GO" id="GO:0046565">
    <property type="term" value="F:3-dehydroshikimate dehydratase activity"/>
    <property type="evidence" value="ECO:0007669"/>
    <property type="project" value="UniProtKB-UniRule"/>
</dbReference>
<dbReference type="UniPathway" id="UPA00088"/>
<proteinExistence type="inferred from homology"/>
<keyword evidence="1" id="KW-0479">Metal-binding</keyword>
<feature type="binding site" evidence="1">
    <location>
        <position position="445"/>
    </location>
    <ligand>
        <name>Mg(2+)</name>
        <dbReference type="ChEBI" id="CHEBI:18420"/>
    </ligand>
</feature>
<comment type="pathway">
    <text evidence="1">Aromatic compound metabolism; 3,4-dihydroxybenzoate biosynthesis.</text>
</comment>
<dbReference type="HAMAP" id="MF_02238">
    <property type="entry name" value="DSD"/>
    <property type="match status" value="1"/>
</dbReference>
<feature type="binding site" evidence="1">
    <location>
        <position position="523"/>
    </location>
    <ligand>
        <name>Mg(2+)</name>
        <dbReference type="ChEBI" id="CHEBI:18420"/>
    </ligand>
</feature>
<dbReference type="InterPro" id="IPR037523">
    <property type="entry name" value="VOC_core"/>
</dbReference>
<evidence type="ECO:0000313" key="3">
    <source>
        <dbReference type="EMBL" id="VVE20671.1"/>
    </source>
</evidence>
<dbReference type="InterPro" id="IPR036237">
    <property type="entry name" value="Xyl_isomerase-like_sf"/>
</dbReference>